<keyword evidence="1" id="KW-0472">Membrane</keyword>
<evidence type="ECO:0000256" key="1">
    <source>
        <dbReference type="SAM" id="Phobius"/>
    </source>
</evidence>
<reference evidence="2 3" key="1">
    <citation type="submission" date="2023-02" db="EMBL/GenBank/DDBJ databases">
        <title>Evolution of Hrp T3SS in non-pathogenic Pseudomonas fluorescens.</title>
        <authorList>
            <person name="Liao K."/>
            <person name="Wei H."/>
            <person name="Gu Y."/>
        </authorList>
    </citation>
    <scope>NUCLEOTIDE SEQUENCE [LARGE SCALE GENOMIC DNA]</scope>
    <source>
        <strain evidence="2 3">FP1935</strain>
    </source>
</reference>
<feature type="transmembrane region" description="Helical" evidence="1">
    <location>
        <begin position="49"/>
        <end position="66"/>
    </location>
</feature>
<keyword evidence="1" id="KW-1133">Transmembrane helix</keyword>
<protein>
    <submittedName>
        <fullName evidence="2">Uncharacterized protein</fullName>
    </submittedName>
</protein>
<feature type="transmembrane region" description="Helical" evidence="1">
    <location>
        <begin position="87"/>
        <end position="105"/>
    </location>
</feature>
<gene>
    <name evidence="2" type="ORF">PSH97_27645</name>
</gene>
<sequence length="144" mass="16493">MTMLSRGRLTFFTVSLWAPLLLLVSIFTSDLLAGEYTKLDSDYSEWMYVLWWGIPGYGFFAFWTTRTMTGRSEPEVLRMVWLAPLKYIPFYAVPWIIFSLGHVFTGHSVSSAMTLGWLFVLPFLLVAGYVFAGLTVALYRTVFS</sequence>
<accession>A0ABY9EVU4</accession>
<dbReference type="EMBL" id="CP117454">
    <property type="protein sequence ID" value="WLG84802.1"/>
    <property type="molecule type" value="Genomic_DNA"/>
</dbReference>
<dbReference type="Proteomes" id="UP001239418">
    <property type="component" value="Chromosome"/>
</dbReference>
<organism evidence="2 3">
    <name type="scientific">Pseudomonas cucumis</name>
    <dbReference type="NCBI Taxonomy" id="2954082"/>
    <lineage>
        <taxon>Bacteria</taxon>
        <taxon>Pseudomonadati</taxon>
        <taxon>Pseudomonadota</taxon>
        <taxon>Gammaproteobacteria</taxon>
        <taxon>Pseudomonadales</taxon>
        <taxon>Pseudomonadaceae</taxon>
        <taxon>Pseudomonas</taxon>
    </lineage>
</organism>
<keyword evidence="1" id="KW-0812">Transmembrane</keyword>
<dbReference type="RefSeq" id="WP_305447473.1">
    <property type="nucleotide sequence ID" value="NZ_CP117454.1"/>
</dbReference>
<name>A0ABY9EVU4_9PSED</name>
<evidence type="ECO:0000313" key="3">
    <source>
        <dbReference type="Proteomes" id="UP001239418"/>
    </source>
</evidence>
<feature type="transmembrane region" description="Helical" evidence="1">
    <location>
        <begin position="117"/>
        <end position="139"/>
    </location>
</feature>
<keyword evidence="3" id="KW-1185">Reference proteome</keyword>
<proteinExistence type="predicted"/>
<evidence type="ECO:0000313" key="2">
    <source>
        <dbReference type="EMBL" id="WLG84802.1"/>
    </source>
</evidence>